<evidence type="ECO:0000256" key="4">
    <source>
        <dbReference type="ARBA" id="ARBA00022448"/>
    </source>
</evidence>
<name>A0A1A8VWR3_PLAOA</name>
<dbReference type="InterPro" id="IPR009316">
    <property type="entry name" value="COG2"/>
</dbReference>
<evidence type="ECO:0000256" key="1">
    <source>
        <dbReference type="ARBA" id="ARBA00004395"/>
    </source>
</evidence>
<keyword evidence="5" id="KW-0653">Protein transport</keyword>
<evidence type="ECO:0000256" key="2">
    <source>
        <dbReference type="ARBA" id="ARBA00007603"/>
    </source>
</evidence>
<organism evidence="12 13">
    <name type="scientific">Plasmodium ovale curtisi</name>
    <dbReference type="NCBI Taxonomy" id="864141"/>
    <lineage>
        <taxon>Eukaryota</taxon>
        <taxon>Sar</taxon>
        <taxon>Alveolata</taxon>
        <taxon>Apicomplexa</taxon>
        <taxon>Aconoidasida</taxon>
        <taxon>Haemosporida</taxon>
        <taxon>Plasmodiidae</taxon>
        <taxon>Plasmodium</taxon>
        <taxon>Plasmodium (Plasmodium)</taxon>
    </lineage>
</organism>
<evidence type="ECO:0000259" key="11">
    <source>
        <dbReference type="Pfam" id="PF12022"/>
    </source>
</evidence>
<evidence type="ECO:0000256" key="8">
    <source>
        <dbReference type="ARBA" id="ARBA00031344"/>
    </source>
</evidence>
<keyword evidence="6" id="KW-0333">Golgi apparatus</keyword>
<comment type="similarity">
    <text evidence="2">Belongs to the COG2 family.</text>
</comment>
<feature type="compositionally biased region" description="Low complexity" evidence="9">
    <location>
        <begin position="713"/>
        <end position="743"/>
    </location>
</feature>
<evidence type="ECO:0000256" key="6">
    <source>
        <dbReference type="ARBA" id="ARBA00023034"/>
    </source>
</evidence>
<evidence type="ECO:0000256" key="9">
    <source>
        <dbReference type="SAM" id="MobiDB-lite"/>
    </source>
</evidence>
<accession>A0A1A8VWR3</accession>
<dbReference type="PANTHER" id="PTHR12961">
    <property type="entry name" value="CONSERVED OLIGOMERIC GOLGI COMPLEX COMPONENT 2"/>
    <property type="match status" value="1"/>
</dbReference>
<evidence type="ECO:0000256" key="3">
    <source>
        <dbReference type="ARBA" id="ARBA00020977"/>
    </source>
</evidence>
<evidence type="ECO:0000259" key="10">
    <source>
        <dbReference type="Pfam" id="PF06148"/>
    </source>
</evidence>
<feature type="domain" description="Conserved oligomeric Golgi complex subunit 2 N-terminal" evidence="10">
    <location>
        <begin position="41"/>
        <end position="103"/>
    </location>
</feature>
<sequence length="992" mass="116007">MLGGNCCSTVVTITDHRRAAEHRKHMMEREEVKRDDVMRIMHNPMEYLEEASKKKSIVEIKDELEVMKSSIYNDIIKILNRNSFEFMSLPSNLNEIENMIPNLEKEISVSKMYVQNLKNDINKINEYTNKILVDKMNILYIQHILKNSIEIEHLLGKIQKEIHIYQQMGDYTILINTQNGVDCNENIVGRNRWYPFYHLSEKIVYMSKGTWKIKAMLYNNYKIIRKISHSLHHLNDLIDKYGISAKCDKEIIEAAKKCSYDRLNAQLDGITSHLKNLLSDLSFTLLKMVRDIQIKDLQEDFILSQAINYILNSCYLLDSFDVFIHHFCDVYVSHLEQTEFESYGEFLTYVRVHLLRNSICIDIGKRIDNLDEGILFITRSIVDNVLEIIKRKYDQIFKLIYCDIFIENYIETVNFFNDIKKERKIYEQFIIEKKKKKFLKSFEKEVYTKYILNILENKIKDNYKNIIIFDKKYIFDNNFYWLKETINLIKIFKIIFTSKYYIASCLSNYLSFIFKHFQNYINNIKTFLSFIDSKNDMNRKNKINWSPTLSYNSIGFFLSDLLALKKIFKTKNNIKYFIKNKKNFIIPENIGNITIWIFTKIFSNHSFEYYPYWKDSNYSQPSLAFASPSFSSSTYSNYDDSTSGLFASPKETRTSQMMNDTHEREYTHKCNQKKNGTLNIDTEPLNNDETCEEQDALKDVNVSMPNGVKTRRSLGSSGDSISGDSISGDSSSGDSSSGDSSSSGRDKGGDSWEGNNKNSLREGRKKVKLHLHIYRKNTTKKIIHDINCINGFLKTLSKIVINTQKSFENFFINKMYEICSSFLVYLHSLLAIYKMTNKRAPEKPSEQVDKVILPLVSFKTFYEEIIENVLIEGIIARVIEKINVYYLEEIKTIINVKIDEQNKKIMKFNLCDPLSDGVMSYEEKIQRQIFLVRKTVGPTAESVVLVQTTFVTMRACARKTSDLTETQAQHREQGEEEELGATFLCIFHSPLS</sequence>
<dbReference type="GO" id="GO:0000139">
    <property type="term" value="C:Golgi membrane"/>
    <property type="evidence" value="ECO:0007669"/>
    <property type="project" value="UniProtKB-SubCell"/>
</dbReference>
<dbReference type="InterPro" id="IPR024602">
    <property type="entry name" value="COG_su2_N"/>
</dbReference>
<dbReference type="GO" id="GO:0015031">
    <property type="term" value="P:protein transport"/>
    <property type="evidence" value="ECO:0007669"/>
    <property type="project" value="UniProtKB-KW"/>
</dbReference>
<feature type="compositionally biased region" description="Polar residues" evidence="9">
    <location>
        <begin position="673"/>
        <end position="688"/>
    </location>
</feature>
<dbReference type="Proteomes" id="UP000078560">
    <property type="component" value="Unassembled WGS sequence"/>
</dbReference>
<feature type="region of interest" description="Disordered" evidence="9">
    <location>
        <begin position="646"/>
        <end position="759"/>
    </location>
</feature>
<evidence type="ECO:0000313" key="13">
    <source>
        <dbReference type="Proteomes" id="UP000078560"/>
    </source>
</evidence>
<evidence type="ECO:0000256" key="5">
    <source>
        <dbReference type="ARBA" id="ARBA00022927"/>
    </source>
</evidence>
<feature type="domain" description="COG complex component COG2 C-terminal" evidence="11">
    <location>
        <begin position="778"/>
        <end position="931"/>
    </location>
</feature>
<evidence type="ECO:0000313" key="12">
    <source>
        <dbReference type="EMBL" id="SBS83788.1"/>
    </source>
</evidence>
<gene>
    <name evidence="12" type="ORF">POVCU2_0022840</name>
</gene>
<dbReference type="GO" id="GO:0017119">
    <property type="term" value="C:Golgi transport complex"/>
    <property type="evidence" value="ECO:0007669"/>
    <property type="project" value="TreeGrafter"/>
</dbReference>
<comment type="subcellular location">
    <subcellularLocation>
        <location evidence="1">Golgi apparatus membrane</location>
        <topology evidence="1">Peripheral membrane protein</topology>
    </subcellularLocation>
</comment>
<protein>
    <recommendedName>
        <fullName evidence="3">Conserved oligomeric Golgi complex subunit 2</fullName>
    </recommendedName>
    <alternativeName>
        <fullName evidence="8">Component of oligomeric Golgi complex 2</fullName>
    </alternativeName>
</protein>
<dbReference type="Pfam" id="PF12022">
    <property type="entry name" value="COG2_C"/>
    <property type="match status" value="1"/>
</dbReference>
<dbReference type="GO" id="GO:0007030">
    <property type="term" value="P:Golgi organization"/>
    <property type="evidence" value="ECO:0007669"/>
    <property type="project" value="InterPro"/>
</dbReference>
<dbReference type="EMBL" id="FLQU01000310">
    <property type="protein sequence ID" value="SBS83788.1"/>
    <property type="molecule type" value="Genomic_DNA"/>
</dbReference>
<proteinExistence type="inferred from homology"/>
<reference evidence="13" key="1">
    <citation type="submission" date="2016-05" db="EMBL/GenBank/DDBJ databases">
        <authorList>
            <person name="Naeem Raeece"/>
        </authorList>
    </citation>
    <scope>NUCLEOTIDE SEQUENCE [LARGE SCALE GENOMIC DNA]</scope>
</reference>
<dbReference type="InterPro" id="IPR024603">
    <property type="entry name" value="COG_complex_COG2_C"/>
</dbReference>
<keyword evidence="4" id="KW-0813">Transport</keyword>
<dbReference type="GO" id="GO:0006891">
    <property type="term" value="P:intra-Golgi vesicle-mediated transport"/>
    <property type="evidence" value="ECO:0007669"/>
    <property type="project" value="TreeGrafter"/>
</dbReference>
<dbReference type="PANTHER" id="PTHR12961:SF0">
    <property type="entry name" value="CONSERVED OLIGOMERIC GOLGI COMPLEX SUBUNIT 2"/>
    <property type="match status" value="1"/>
</dbReference>
<keyword evidence="7" id="KW-0472">Membrane</keyword>
<dbReference type="Pfam" id="PF06148">
    <property type="entry name" value="COG2_N"/>
    <property type="match status" value="1"/>
</dbReference>
<evidence type="ECO:0000256" key="7">
    <source>
        <dbReference type="ARBA" id="ARBA00023136"/>
    </source>
</evidence>
<dbReference type="AlphaFoldDB" id="A0A1A8VWR3"/>